<dbReference type="PRINTS" id="PR00419">
    <property type="entry name" value="ADXRDTASE"/>
</dbReference>
<evidence type="ECO:0000313" key="2">
    <source>
        <dbReference type="EMBL" id="GAH45299.1"/>
    </source>
</evidence>
<dbReference type="Gene3D" id="1.10.1060.10">
    <property type="entry name" value="Alpha-helical ferredoxin"/>
    <property type="match status" value="1"/>
</dbReference>
<name>X1GUL6_9ZZZZ</name>
<dbReference type="EMBL" id="BARU01006123">
    <property type="protein sequence ID" value="GAH45299.1"/>
    <property type="molecule type" value="Genomic_DNA"/>
</dbReference>
<dbReference type="Pfam" id="PF07992">
    <property type="entry name" value="Pyr_redox_2"/>
    <property type="match status" value="1"/>
</dbReference>
<dbReference type="PANTHER" id="PTHR42783:SF3">
    <property type="entry name" value="GLUTAMATE SYNTHASE [NADPH] SMALL CHAIN-RELATED"/>
    <property type="match status" value="1"/>
</dbReference>
<dbReference type="PANTHER" id="PTHR42783">
    <property type="entry name" value="GLUTAMATE SYNTHASE [NADPH] SMALL CHAIN"/>
    <property type="match status" value="1"/>
</dbReference>
<dbReference type="Gene3D" id="3.40.50.720">
    <property type="entry name" value="NAD(P)-binding Rossmann-like Domain"/>
    <property type="match status" value="1"/>
</dbReference>
<sequence>AVLVVGAGIGGMQASLDLAESGFLVYLVEASSAIGGAMAQLDKTFPTNDCAMCIVAPKLVEVGRHTNINLITCARVEKVEDSNGNFNVTIHKTPRYIDPSKCTACGDCASVCPVVLPNEYEQGLSTRKAVYKKYVQAIPGAFAIQKADKAPCRLECPAGVNVQGYVQMVGQGKYREALEIIMEALPLPGVIGRICPHPCQNVCRRGEVDEAVAIRDLKRLAADRFDPRAIEIKCLPQRKERVAIIGSGPAGLSAAYHLAKKGTLSTIFEALPEPGGMLRVGIPEYRLPREVLERDIEIITNLGVEIKTNTPLGQELTIDGLFEQGYKAVYLAIGAHKGIELGILGEEAKGVLQGVDFLREVNLTGKAVVGKKVAIVGGGNVAIDVARCALRLGAEEVNILYRRTRAEMPAWEDEIQAAEAEGAKVTYLTAPEEVLAGDGRVVGLRCMRMKMGAPDSSGRR</sequence>
<dbReference type="InterPro" id="IPR017896">
    <property type="entry name" value="4Fe4S_Fe-S-bd"/>
</dbReference>
<dbReference type="Gene3D" id="3.50.50.60">
    <property type="entry name" value="FAD/NAD(P)-binding domain"/>
    <property type="match status" value="2"/>
</dbReference>
<proteinExistence type="predicted"/>
<dbReference type="GO" id="GO:0016491">
    <property type="term" value="F:oxidoreductase activity"/>
    <property type="evidence" value="ECO:0007669"/>
    <property type="project" value="InterPro"/>
</dbReference>
<dbReference type="SUPFAM" id="SSF46548">
    <property type="entry name" value="alpha-helical ferredoxin"/>
    <property type="match status" value="1"/>
</dbReference>
<reference evidence="2" key="1">
    <citation type="journal article" date="2014" name="Front. Microbiol.">
        <title>High frequency of phylogenetically diverse reductive dehalogenase-homologous genes in deep subseafloor sedimentary metagenomes.</title>
        <authorList>
            <person name="Kawai M."/>
            <person name="Futagami T."/>
            <person name="Toyoda A."/>
            <person name="Takaki Y."/>
            <person name="Nishi S."/>
            <person name="Hori S."/>
            <person name="Arai W."/>
            <person name="Tsubouchi T."/>
            <person name="Morono Y."/>
            <person name="Uchiyama I."/>
            <person name="Ito T."/>
            <person name="Fujiyama A."/>
            <person name="Inagaki F."/>
            <person name="Takami H."/>
        </authorList>
    </citation>
    <scope>NUCLEOTIDE SEQUENCE</scope>
    <source>
        <strain evidence="2">Expedition CK06-06</strain>
    </source>
</reference>
<dbReference type="PROSITE" id="PS51379">
    <property type="entry name" value="4FE4S_FER_2"/>
    <property type="match status" value="1"/>
</dbReference>
<organism evidence="2">
    <name type="scientific">marine sediment metagenome</name>
    <dbReference type="NCBI Taxonomy" id="412755"/>
    <lineage>
        <taxon>unclassified sequences</taxon>
        <taxon>metagenomes</taxon>
        <taxon>ecological metagenomes</taxon>
    </lineage>
</organism>
<dbReference type="InterPro" id="IPR023753">
    <property type="entry name" value="FAD/NAD-binding_dom"/>
</dbReference>
<dbReference type="GO" id="GO:0051536">
    <property type="term" value="F:iron-sulfur cluster binding"/>
    <property type="evidence" value="ECO:0007669"/>
    <property type="project" value="InterPro"/>
</dbReference>
<dbReference type="InterPro" id="IPR009051">
    <property type="entry name" value="Helical_ferredxn"/>
</dbReference>
<dbReference type="Pfam" id="PF00037">
    <property type="entry name" value="Fer4"/>
    <property type="match status" value="1"/>
</dbReference>
<evidence type="ECO:0000259" key="1">
    <source>
        <dbReference type="PROSITE" id="PS51379"/>
    </source>
</evidence>
<dbReference type="SUPFAM" id="SSF51971">
    <property type="entry name" value="Nucleotide-binding domain"/>
    <property type="match status" value="2"/>
</dbReference>
<dbReference type="AlphaFoldDB" id="X1GUL6"/>
<feature type="non-terminal residue" evidence="2">
    <location>
        <position position="460"/>
    </location>
</feature>
<accession>X1GUL6</accession>
<dbReference type="Pfam" id="PF14691">
    <property type="entry name" value="Fer4_20"/>
    <property type="match status" value="1"/>
</dbReference>
<dbReference type="InterPro" id="IPR036188">
    <property type="entry name" value="FAD/NAD-bd_sf"/>
</dbReference>
<dbReference type="PROSITE" id="PS00198">
    <property type="entry name" value="4FE4S_FER_1"/>
    <property type="match status" value="1"/>
</dbReference>
<feature type="non-terminal residue" evidence="2">
    <location>
        <position position="1"/>
    </location>
</feature>
<feature type="domain" description="4Fe-4S ferredoxin-type" evidence="1">
    <location>
        <begin position="93"/>
        <end position="123"/>
    </location>
</feature>
<dbReference type="InterPro" id="IPR028261">
    <property type="entry name" value="DPD_II"/>
</dbReference>
<protein>
    <recommendedName>
        <fullName evidence="1">4Fe-4S ferredoxin-type domain-containing protein</fullName>
    </recommendedName>
</protein>
<dbReference type="InterPro" id="IPR017900">
    <property type="entry name" value="4Fe4S_Fe_S_CS"/>
</dbReference>
<comment type="caution">
    <text evidence="2">The sequence shown here is derived from an EMBL/GenBank/DDBJ whole genome shotgun (WGS) entry which is preliminary data.</text>
</comment>
<gene>
    <name evidence="2" type="ORF">S03H2_12022</name>
</gene>